<dbReference type="InterPro" id="IPR002213">
    <property type="entry name" value="UDP_glucos_trans"/>
</dbReference>
<evidence type="ECO:0000313" key="3">
    <source>
        <dbReference type="Proteomes" id="UP000015241"/>
    </source>
</evidence>
<keyword evidence="1" id="KW-0808">Transferase</keyword>
<dbReference type="PANTHER" id="PTHR48049">
    <property type="entry name" value="GLYCOSYLTRANSFERASE"/>
    <property type="match status" value="1"/>
</dbReference>
<dbReference type="SUPFAM" id="SSF53756">
    <property type="entry name" value="UDP-Glycosyltransferase/glycogen phosphorylase"/>
    <property type="match status" value="1"/>
</dbReference>
<dbReference type="CDD" id="cd03784">
    <property type="entry name" value="GT1_Gtf-like"/>
    <property type="match status" value="1"/>
</dbReference>
<dbReference type="eggNOG" id="KOG1192">
    <property type="taxonomic scope" value="Eukaryota"/>
</dbReference>
<reference evidence="2 3" key="1">
    <citation type="journal article" date="2012" name="Science">
        <title>The Paleozoic origin of enzymatic lignin decomposition reconstructed from 31 fungal genomes.</title>
        <authorList>
            <person name="Floudas D."/>
            <person name="Binder M."/>
            <person name="Riley R."/>
            <person name="Barry K."/>
            <person name="Blanchette R.A."/>
            <person name="Henrissat B."/>
            <person name="Martinez A.T."/>
            <person name="Otillar R."/>
            <person name="Spatafora J.W."/>
            <person name="Yadav J.S."/>
            <person name="Aerts A."/>
            <person name="Benoit I."/>
            <person name="Boyd A."/>
            <person name="Carlson A."/>
            <person name="Copeland A."/>
            <person name="Coutinho P.M."/>
            <person name="de Vries R.P."/>
            <person name="Ferreira P."/>
            <person name="Findley K."/>
            <person name="Foster B."/>
            <person name="Gaskell J."/>
            <person name="Glotzer D."/>
            <person name="Gorecki P."/>
            <person name="Heitman J."/>
            <person name="Hesse C."/>
            <person name="Hori C."/>
            <person name="Igarashi K."/>
            <person name="Jurgens J.A."/>
            <person name="Kallen N."/>
            <person name="Kersten P."/>
            <person name="Kohler A."/>
            <person name="Kuees U."/>
            <person name="Kumar T.K.A."/>
            <person name="Kuo A."/>
            <person name="LaButti K."/>
            <person name="Larrondo L.F."/>
            <person name="Lindquist E."/>
            <person name="Ling A."/>
            <person name="Lombard V."/>
            <person name="Lucas S."/>
            <person name="Lundell T."/>
            <person name="Martin R."/>
            <person name="McLaughlin D.J."/>
            <person name="Morgenstern I."/>
            <person name="Morin E."/>
            <person name="Murat C."/>
            <person name="Nagy L.G."/>
            <person name="Nolan M."/>
            <person name="Ohm R.A."/>
            <person name="Patyshakuliyeva A."/>
            <person name="Rokas A."/>
            <person name="Ruiz-Duenas F.J."/>
            <person name="Sabat G."/>
            <person name="Salamov A."/>
            <person name="Samejima M."/>
            <person name="Schmutz J."/>
            <person name="Slot J.C."/>
            <person name="St John F."/>
            <person name="Stenlid J."/>
            <person name="Sun H."/>
            <person name="Sun S."/>
            <person name="Syed K."/>
            <person name="Tsang A."/>
            <person name="Wiebenga A."/>
            <person name="Young D."/>
            <person name="Pisabarro A."/>
            <person name="Eastwood D.C."/>
            <person name="Martin F."/>
            <person name="Cullen D."/>
            <person name="Grigoriev I.V."/>
            <person name="Hibbett D.S."/>
        </authorList>
    </citation>
    <scope>NUCLEOTIDE SEQUENCE</scope>
    <source>
        <strain evidence="3">FP-58527</strain>
    </source>
</reference>
<evidence type="ECO:0000313" key="2">
    <source>
        <dbReference type="EMBL" id="EPT02469.1"/>
    </source>
</evidence>
<gene>
    <name evidence="2" type="ORF">FOMPIDRAFT_82561</name>
</gene>
<dbReference type="Proteomes" id="UP000015241">
    <property type="component" value="Unassembled WGS sequence"/>
</dbReference>
<evidence type="ECO:0000256" key="1">
    <source>
        <dbReference type="ARBA" id="ARBA00022679"/>
    </source>
</evidence>
<dbReference type="Pfam" id="PF00201">
    <property type="entry name" value="UDPGT"/>
    <property type="match status" value="1"/>
</dbReference>
<dbReference type="Gene3D" id="3.40.50.2000">
    <property type="entry name" value="Glycogen Phosphorylase B"/>
    <property type="match status" value="2"/>
</dbReference>
<dbReference type="InterPro" id="IPR050481">
    <property type="entry name" value="UDP-glycosyltransf_plant"/>
</dbReference>
<dbReference type="PANTHER" id="PTHR48049:SF132">
    <property type="entry name" value="GLYCOSYLTRANSFERASE"/>
    <property type="match status" value="1"/>
</dbReference>
<dbReference type="GO" id="GO:0035251">
    <property type="term" value="F:UDP-glucosyltransferase activity"/>
    <property type="evidence" value="ECO:0007669"/>
    <property type="project" value="InterPro"/>
</dbReference>
<dbReference type="HOGENOM" id="CLU_001724_12_1_1"/>
<dbReference type="STRING" id="743788.S8EGV9"/>
<name>S8EGV9_FOMSC</name>
<evidence type="ECO:0008006" key="4">
    <source>
        <dbReference type="Google" id="ProtNLM"/>
    </source>
</evidence>
<dbReference type="AlphaFoldDB" id="S8EGV9"/>
<dbReference type="InParanoid" id="S8EGV9"/>
<protein>
    <recommendedName>
        <fullName evidence="4">Glycosyltransferase family 1 protein</fullName>
    </recommendedName>
</protein>
<keyword evidence="3" id="KW-1185">Reference proteome</keyword>
<proteinExistence type="predicted"/>
<dbReference type="OrthoDB" id="5835829at2759"/>
<accession>S8EGV9</accession>
<dbReference type="EMBL" id="KE504135">
    <property type="protein sequence ID" value="EPT02469.1"/>
    <property type="molecule type" value="Genomic_DNA"/>
</dbReference>
<organism evidence="2 3">
    <name type="scientific">Fomitopsis schrenkii</name>
    <name type="common">Brown rot fungus</name>
    <dbReference type="NCBI Taxonomy" id="2126942"/>
    <lineage>
        <taxon>Eukaryota</taxon>
        <taxon>Fungi</taxon>
        <taxon>Dikarya</taxon>
        <taxon>Basidiomycota</taxon>
        <taxon>Agaricomycotina</taxon>
        <taxon>Agaricomycetes</taxon>
        <taxon>Polyporales</taxon>
        <taxon>Fomitopsis</taxon>
    </lineage>
</organism>
<sequence>MEPAIIITLFTTATVYDRVQTELKRNFEDQEKGLLERIRIVALPRDDAGSLDSTSLVDAFAGAYEKLVHQQPIKCIKSGTEIGAACHPDLVIVDFFGSGPIDAVRRTSKKPVRVFFWFGGSATSLFCVGGPEQQGGKGNLRAKSQEMAKLTGVSIEEAAGQISFTGKGSLIRMPGIPPMYDYEVQPQRPIAPLALLGGVNLRTYDTIAACDGLVVAGPECLEPEAIAALRDWFAETSRPVYACGPLIPHGAQAVAFEKAQSPEASKIESFLDAKLASHGDHSVIYVSFGTIFFPTEPQKLAAFLEIAMEKKVPFILNHSSPYFPLPDSLTDKLSGYSDCMVTKWCPQQLVLGHRATGVFVTHGGQNSVTEATAEGVLLICWPFILDQVTNAARVSDKLQIGYELFQARNGPGLQPAYRLGKAPEGTLEAFIAEAQQVLSKAFGDDGMRKIANAQRLQQQIAQTWSENGSSRKAVDGIIASIMQSDSSSGFFGALTAWL</sequence>